<reference evidence="2" key="1">
    <citation type="submission" date="2023-01" db="EMBL/GenBank/DDBJ databases">
        <title>Exophiala dermititidis isolated from Cystic Fibrosis Patient.</title>
        <authorList>
            <person name="Kurbessoian T."/>
            <person name="Crocker A."/>
            <person name="Murante D."/>
            <person name="Hogan D.A."/>
            <person name="Stajich J.E."/>
        </authorList>
    </citation>
    <scope>NUCLEOTIDE SEQUENCE</scope>
    <source>
        <strain evidence="2">Ex8</strain>
    </source>
</reference>
<name>A0AAN6IU00_EXODE</name>
<proteinExistence type="predicted"/>
<feature type="compositionally biased region" description="Polar residues" evidence="1">
    <location>
        <begin position="363"/>
        <end position="376"/>
    </location>
</feature>
<sequence length="680" mass="72715">MESPKSNDVSRDAGDPTEPPEQASTAQSNADNGASDTPNGGDEANATPARKPRRRGRQAKDPLGQSIFFKVQRAEDMEKQLREYLANPTGDPEHTTLEFSFPTTAAFMVSAREPIGSGAAGEKTPYLYSAFNKTAVSVVDALHATTDPKEQMLMQKQISKSLVETVQQADGFRYSFHNHWISREDQASRFSYYCNDSVLNKGRAANAGAAKIRLGVKIRKPVYECQGLISIKFSVTKNSLELHYKHVPLHPTFEERAPIPRKDSRRRKLLEIFHPEKLPKPQEKKRKSTPPTPKQPKKKRRATAPLPENETGARPQNARESSLQPLFDFLGSAGRLEEERPANGPSESAETGAENAPVGAGEDNTTQSADGTLSKTPKQRKSKTNFPGMMSGYVFGEEITWGRRGAKAARRRQSRGAAVVSGEATTANSTSEPPPATGPAAQPPPAPPASEVDLLKAKLQEAERKIQDLEAERRRGSGPAPVAWTPPQHPGPAPLPPPPHPGAAQPYYPPPPQYSYPPPQFYYPPPLQHMPPPQGPHPPRFMAPTWPPPQSMPPRPGPALTPPGPHPNAHAPVPVAPSSASPLPAVPLGAPPTIVPTPSPGAPPIVATSPASGGPSTTVNTPTQGPAPASTPGPVPTPTPASSQPPPQPAAPMYGFVPSPAEVAASQSEPVASPQQQMQE</sequence>
<protein>
    <submittedName>
        <fullName evidence="2">Uncharacterized protein</fullName>
    </submittedName>
</protein>
<organism evidence="2 3">
    <name type="scientific">Exophiala dermatitidis</name>
    <name type="common">Black yeast-like fungus</name>
    <name type="synonym">Wangiella dermatitidis</name>
    <dbReference type="NCBI Taxonomy" id="5970"/>
    <lineage>
        <taxon>Eukaryota</taxon>
        <taxon>Fungi</taxon>
        <taxon>Dikarya</taxon>
        <taxon>Ascomycota</taxon>
        <taxon>Pezizomycotina</taxon>
        <taxon>Eurotiomycetes</taxon>
        <taxon>Chaetothyriomycetidae</taxon>
        <taxon>Chaetothyriales</taxon>
        <taxon>Herpotrichiellaceae</taxon>
        <taxon>Exophiala</taxon>
    </lineage>
</organism>
<feature type="compositionally biased region" description="Pro residues" evidence="1">
    <location>
        <begin position="487"/>
        <end position="566"/>
    </location>
</feature>
<dbReference type="AlphaFoldDB" id="A0AAN6IU00"/>
<feature type="compositionally biased region" description="Basic and acidic residues" evidence="1">
    <location>
        <begin position="272"/>
        <end position="282"/>
    </location>
</feature>
<evidence type="ECO:0000313" key="2">
    <source>
        <dbReference type="EMBL" id="KAJ8990765.1"/>
    </source>
</evidence>
<feature type="compositionally biased region" description="Polar residues" evidence="1">
    <location>
        <begin position="22"/>
        <end position="38"/>
    </location>
</feature>
<feature type="compositionally biased region" description="Pro residues" evidence="1">
    <location>
        <begin position="432"/>
        <end position="448"/>
    </location>
</feature>
<feature type="region of interest" description="Disordered" evidence="1">
    <location>
        <begin position="335"/>
        <end position="680"/>
    </location>
</feature>
<feature type="region of interest" description="Disordered" evidence="1">
    <location>
        <begin position="272"/>
        <end position="321"/>
    </location>
</feature>
<accession>A0AAN6IU00</accession>
<comment type="caution">
    <text evidence="2">The sequence shown here is derived from an EMBL/GenBank/DDBJ whole genome shotgun (WGS) entry which is preliminary data.</text>
</comment>
<feature type="compositionally biased region" description="Pro residues" evidence="1">
    <location>
        <begin position="629"/>
        <end position="650"/>
    </location>
</feature>
<feature type="compositionally biased region" description="Polar residues" evidence="1">
    <location>
        <begin position="665"/>
        <end position="680"/>
    </location>
</feature>
<evidence type="ECO:0000256" key="1">
    <source>
        <dbReference type="SAM" id="MobiDB-lite"/>
    </source>
</evidence>
<dbReference type="EMBL" id="JAJGCB010000010">
    <property type="protein sequence ID" value="KAJ8990765.1"/>
    <property type="molecule type" value="Genomic_DNA"/>
</dbReference>
<feature type="compositionally biased region" description="Basic and acidic residues" evidence="1">
    <location>
        <begin position="453"/>
        <end position="475"/>
    </location>
</feature>
<feature type="compositionally biased region" description="Polar residues" evidence="1">
    <location>
        <begin position="609"/>
        <end position="624"/>
    </location>
</feature>
<feature type="compositionally biased region" description="Pro residues" evidence="1">
    <location>
        <begin position="589"/>
        <end position="603"/>
    </location>
</feature>
<feature type="compositionally biased region" description="Basic residues" evidence="1">
    <location>
        <begin position="404"/>
        <end position="414"/>
    </location>
</feature>
<feature type="region of interest" description="Disordered" evidence="1">
    <location>
        <begin position="1"/>
        <end position="69"/>
    </location>
</feature>
<gene>
    <name evidence="2" type="ORF">HRR80_005540</name>
</gene>
<feature type="compositionally biased region" description="Low complexity" evidence="1">
    <location>
        <begin position="567"/>
        <end position="588"/>
    </location>
</feature>
<dbReference type="Proteomes" id="UP001161757">
    <property type="component" value="Unassembled WGS sequence"/>
</dbReference>
<evidence type="ECO:0000313" key="3">
    <source>
        <dbReference type="Proteomes" id="UP001161757"/>
    </source>
</evidence>